<feature type="domain" description="RNase III" evidence="10">
    <location>
        <begin position="946"/>
        <end position="1091"/>
    </location>
</feature>
<name>A0AAD7TJ99_9APHY</name>
<keyword evidence="3" id="KW-0547">Nucleotide-binding</keyword>
<proteinExistence type="inferred from homology"/>
<dbReference type="Pfam" id="PF03368">
    <property type="entry name" value="Dicer_dimer"/>
    <property type="match status" value="1"/>
</dbReference>
<evidence type="ECO:0000259" key="13">
    <source>
        <dbReference type="PROSITE" id="PS51327"/>
    </source>
</evidence>
<dbReference type="PROSITE" id="PS51327">
    <property type="entry name" value="DICER_DSRBF"/>
    <property type="match status" value="1"/>
</dbReference>
<dbReference type="InterPro" id="IPR036389">
    <property type="entry name" value="RNase_III_sf"/>
</dbReference>
<evidence type="ECO:0008006" key="16">
    <source>
        <dbReference type="Google" id="ProtNLM"/>
    </source>
</evidence>
<dbReference type="GO" id="GO:0004525">
    <property type="term" value="F:ribonuclease III activity"/>
    <property type="evidence" value="ECO:0007669"/>
    <property type="project" value="InterPro"/>
</dbReference>
<dbReference type="InterPro" id="IPR000999">
    <property type="entry name" value="RNase_III_dom"/>
</dbReference>
<dbReference type="Gene3D" id="3.30.160.380">
    <property type="entry name" value="Dicer dimerisation domain"/>
    <property type="match status" value="1"/>
</dbReference>
<feature type="domain" description="Helicase ATP-binding" evidence="11">
    <location>
        <begin position="19"/>
        <end position="193"/>
    </location>
</feature>
<dbReference type="PROSITE" id="PS51194">
    <property type="entry name" value="HELICASE_CTER"/>
    <property type="match status" value="1"/>
</dbReference>
<evidence type="ECO:0000256" key="5">
    <source>
        <dbReference type="ARBA" id="ARBA00022806"/>
    </source>
</evidence>
<dbReference type="GO" id="GO:0005524">
    <property type="term" value="F:ATP binding"/>
    <property type="evidence" value="ECO:0007669"/>
    <property type="project" value="UniProtKB-KW"/>
</dbReference>
<dbReference type="Gene3D" id="1.10.1520.10">
    <property type="entry name" value="Ribonuclease III domain"/>
    <property type="match status" value="2"/>
</dbReference>
<dbReference type="InterPro" id="IPR005034">
    <property type="entry name" value="Dicer_dimerisation"/>
</dbReference>
<dbReference type="InterPro" id="IPR014001">
    <property type="entry name" value="Helicase_ATP-bd"/>
</dbReference>
<dbReference type="Pfam" id="PF00270">
    <property type="entry name" value="DEAD"/>
    <property type="match status" value="1"/>
</dbReference>
<dbReference type="InterPro" id="IPR001650">
    <property type="entry name" value="Helicase_C-like"/>
</dbReference>
<keyword evidence="8" id="KW-0694">RNA-binding</keyword>
<feature type="compositionally biased region" description="Basic and acidic residues" evidence="9">
    <location>
        <begin position="1560"/>
        <end position="1581"/>
    </location>
</feature>
<evidence type="ECO:0000313" key="15">
    <source>
        <dbReference type="Proteomes" id="UP001215151"/>
    </source>
</evidence>
<keyword evidence="6" id="KW-0067">ATP-binding</keyword>
<dbReference type="InterPro" id="IPR038248">
    <property type="entry name" value="Dicer_dimer_sf"/>
</dbReference>
<feature type="region of interest" description="Disordered" evidence="9">
    <location>
        <begin position="1855"/>
        <end position="1983"/>
    </location>
</feature>
<feature type="compositionally biased region" description="Pro residues" evidence="9">
    <location>
        <begin position="1583"/>
        <end position="1592"/>
    </location>
</feature>
<feature type="region of interest" description="Disordered" evidence="9">
    <location>
        <begin position="1553"/>
        <end position="1592"/>
    </location>
</feature>
<dbReference type="PROSITE" id="PS50142">
    <property type="entry name" value="RNASE_3_2"/>
    <property type="match status" value="2"/>
</dbReference>
<evidence type="ECO:0000256" key="2">
    <source>
        <dbReference type="ARBA" id="ARBA00022737"/>
    </source>
</evidence>
<dbReference type="PANTHER" id="PTHR14950">
    <property type="entry name" value="DICER-RELATED"/>
    <property type="match status" value="1"/>
</dbReference>
<dbReference type="CDD" id="cd18034">
    <property type="entry name" value="DEXHc_dicer"/>
    <property type="match status" value="1"/>
</dbReference>
<comment type="similarity">
    <text evidence="7 8">Belongs to the helicase family. Dicer subfamily.</text>
</comment>
<dbReference type="GO" id="GO:0003723">
    <property type="term" value="F:RNA binding"/>
    <property type="evidence" value="ECO:0007669"/>
    <property type="project" value="UniProtKB-UniRule"/>
</dbReference>
<evidence type="ECO:0000259" key="11">
    <source>
        <dbReference type="PROSITE" id="PS51192"/>
    </source>
</evidence>
<organism evidence="14 15">
    <name type="scientific">Trametes cubensis</name>
    <dbReference type="NCBI Taxonomy" id="1111947"/>
    <lineage>
        <taxon>Eukaryota</taxon>
        <taxon>Fungi</taxon>
        <taxon>Dikarya</taxon>
        <taxon>Basidiomycota</taxon>
        <taxon>Agaricomycotina</taxon>
        <taxon>Agaricomycetes</taxon>
        <taxon>Polyporales</taxon>
        <taxon>Polyporaceae</taxon>
        <taxon>Trametes</taxon>
    </lineage>
</organism>
<dbReference type="GO" id="GO:0005634">
    <property type="term" value="C:nucleus"/>
    <property type="evidence" value="ECO:0007669"/>
    <property type="project" value="TreeGrafter"/>
</dbReference>
<evidence type="ECO:0000313" key="14">
    <source>
        <dbReference type="EMBL" id="KAJ8463013.1"/>
    </source>
</evidence>
<comment type="cofactor">
    <cofactor evidence="1">
        <name>Mg(2+)</name>
        <dbReference type="ChEBI" id="CHEBI:18420"/>
    </cofactor>
</comment>
<feature type="domain" description="Helicase C-terminal" evidence="12">
    <location>
        <begin position="365"/>
        <end position="540"/>
    </location>
</feature>
<dbReference type="PROSITE" id="PS00517">
    <property type="entry name" value="RNASE_3_1"/>
    <property type="match status" value="1"/>
</dbReference>
<feature type="compositionally biased region" description="Acidic residues" evidence="9">
    <location>
        <begin position="1437"/>
        <end position="1453"/>
    </location>
</feature>
<feature type="domain" description="Dicer dsRNA-binding fold" evidence="13">
    <location>
        <begin position="568"/>
        <end position="668"/>
    </location>
</feature>
<keyword evidence="4" id="KW-0378">Hydrolase</keyword>
<dbReference type="Proteomes" id="UP001215151">
    <property type="component" value="Unassembled WGS sequence"/>
</dbReference>
<evidence type="ECO:0000256" key="8">
    <source>
        <dbReference type="PROSITE-ProRule" id="PRU00657"/>
    </source>
</evidence>
<dbReference type="SMART" id="SM00535">
    <property type="entry name" value="RIBOc"/>
    <property type="match status" value="2"/>
</dbReference>
<feature type="domain" description="RNase III" evidence="10">
    <location>
        <begin position="1129"/>
        <end position="1276"/>
    </location>
</feature>
<gene>
    <name evidence="14" type="ORF">ONZ51_g10531</name>
</gene>
<accession>A0AAD7TJ99</accession>
<dbReference type="PANTHER" id="PTHR14950:SF37">
    <property type="entry name" value="ENDORIBONUCLEASE DICER"/>
    <property type="match status" value="1"/>
</dbReference>
<feature type="compositionally biased region" description="Low complexity" evidence="9">
    <location>
        <begin position="1892"/>
        <end position="1970"/>
    </location>
</feature>
<keyword evidence="15" id="KW-1185">Reference proteome</keyword>
<evidence type="ECO:0000259" key="12">
    <source>
        <dbReference type="PROSITE" id="PS51194"/>
    </source>
</evidence>
<dbReference type="Pfam" id="PF00636">
    <property type="entry name" value="Ribonuclease_3"/>
    <property type="match status" value="2"/>
</dbReference>
<sequence length="1983" mass="221225">MALDQVSDALLPRRYQEEIFTRAQQGNVIAALDTGSGKTFISTLLIKWVAARNTGGDKITVFLVPKVALVQQQGEFISKQTTLRVRQFSGATAHDMGDRESWRKEFEDADVFVMTAQIFLNLLTHSHWSMDKVSLIVFDECHHTRKNHAYNGIMREYFQTPAESRPKVFGMTASPIWNPKNAVESLATLERNLDSKVIAVKEHVDELVGHSPKPTEIIQVYPVCPETYPEYESKSLKQRLDLEHLPPKIGIPVEKILTRYAVTLYSLGPFGAELFLYNEVKQRVSQLIQDALDSAMDYLTPAQYTENARGLADLHEQDLIHPKLRELEQTLAEFSSFFDPPEDTTPPEIPLAWCSPKVRVLAETLFDRYTSSFQGIVFVEQRHVAACLATLLCRIPLISHIIKAEQLVGHGRDAGAKTNTKGMGTRNQQDTVQLFRERQINVLVATSVAEEGLDFPQHMATQQLATIVVCEVIWACDLVIRFDPVQHMVGYVQSRGRARHKTSTFIIMVQEGAQAQAERYLQFLQSEPQLKQVYQERELALSTPDDDEDDMQDDPADLAERERFVIPTTGAILSYTSAIGLLNNLCSLIPRDKFTPMHVPRYTGDYSATVHLPSSLPLPADLLEYEGPPRRSKKEAKRAAAFLAVKKLHELNVFDDYLLPAKSSRGRVKEDPDGVPIGDVSKIPDVMEVRVRDPWVLGRTLWLHVVYLDGCPSAGLVTGTPLLPVDLVASGLYVSMDEPREVVLHPLDAWSQRRAMEDYTRMGLWWCITGRGITLPLTCYLVPITRHYTIDFAAIEQAILHPFGSYNWDGVGEDHYGHLLYMNNKEAGHPMILHRLRPDISPSSQPPPGSREEAFPTYRDYWLHKYTRKGYTPVISSDGLCVEGVVLDRNVSCSYSLDNTDRPSKINTATTVIFPLEFCRWALMPEHIYRTFFILPELCHRATDVWRAREARIALKLPPIADDVLVQALTLPSASTSFNNQRLETLGDAVLKLAAVVHLFNKFPHRHEGQLDSMKRVSVSNRTLLARAVERCLERHLSSENQSIRMWRYITSDEDDLYALRARRRTARQFPRKSMQDCMEAILGASFVTGGIDMALRTGDALGIAIGGPSPWYLRYSTHAPKSPPAPLFAQLQESLGYDFVNGQLLLEAITHPSFSSTDSTSYQRLEFLGDALIDLVVTDYLYKKFPEATSGQLSWARSRTVCAPALAVLAVKRLRLHQYLLINNVELSIAIARYVPILEEISDEEIIHHGWKQDPPKALSDVFESVMGALLIDCDYNYDKAAAIVEIVMEDFLALLHPDMPKDPVSQLMVWVAQSGCRCVRFAKSQSRPELRRYDSMSVLVHDTTVAGPIAAPNLSMAKGLAAEEARRVLDDPASPHHLSRVCVCGMEIAKEDEPAEVPLEVVKEELDDETQEGFAMLAQILFEETEDPELKNADENADAEQEQTESEDEDVSVPLDTNDTVDELEVEKLMQLDGNAVRHDLPDGLAVPTVAQRPLRATHLTADHPLLYAQVRHAVELWDHLRPDPPPVVHPAPIPAVSSSSLLHALACETARLPPRSNHREERPNDHQERSNHPEEQREPSSPPPLYNPYPYPPSWRLDRAAEDFESDFWHNRQDHWHLGLDGFRLYYVDLRNSSIIRRGIMRRQLEAKNQYEAELFNSRMPAKVEVDSDLVMTVEFAMADGQKGLPAKMLLSTRRALERGIADSKSKCFVDSPHGEKIWVRLKWPAYPDHEVKKVVPVAIRAGHKRPRRPITRLELVVALTAILTQYHSEVSTLEPEPAFAHLALGQGEGRLSLYALRMIGIRLASDGVFDLMVELDNDGEGNPAAANYERTHQGPVSFADLKSLLQFSRSPQAQPNRALKDVGASGPHVSSPSASASRGLEHVEATNPSASGSSAGSPLASNTSASNPSASSSSATESSSTTENSPTTENSSTTGSSSAAGTPSAADTAPLSEAPSSSSLPAPESENTPETTVAPSEQG</sequence>
<dbReference type="Gene3D" id="3.40.50.300">
    <property type="entry name" value="P-loop containing nucleotide triphosphate hydrolases"/>
    <property type="match status" value="2"/>
</dbReference>
<keyword evidence="2" id="KW-0677">Repeat</keyword>
<evidence type="ECO:0000256" key="3">
    <source>
        <dbReference type="ARBA" id="ARBA00022741"/>
    </source>
</evidence>
<dbReference type="SMART" id="SM00487">
    <property type="entry name" value="DEXDc"/>
    <property type="match status" value="1"/>
</dbReference>
<dbReference type="SUPFAM" id="SSF69065">
    <property type="entry name" value="RNase III domain-like"/>
    <property type="match status" value="2"/>
</dbReference>
<dbReference type="InterPro" id="IPR027417">
    <property type="entry name" value="P-loop_NTPase"/>
</dbReference>
<evidence type="ECO:0000256" key="7">
    <source>
        <dbReference type="ARBA" id="ARBA00035116"/>
    </source>
</evidence>
<dbReference type="PROSITE" id="PS51192">
    <property type="entry name" value="HELICASE_ATP_BIND_1"/>
    <property type="match status" value="1"/>
</dbReference>
<protein>
    <recommendedName>
        <fullName evidence="16">Dicer-like protein 1</fullName>
    </recommendedName>
</protein>
<dbReference type="EMBL" id="JAPEVG010000423">
    <property type="protein sequence ID" value="KAJ8463013.1"/>
    <property type="molecule type" value="Genomic_DNA"/>
</dbReference>
<dbReference type="GO" id="GO:0005737">
    <property type="term" value="C:cytoplasm"/>
    <property type="evidence" value="ECO:0007669"/>
    <property type="project" value="TreeGrafter"/>
</dbReference>
<dbReference type="GO" id="GO:0004386">
    <property type="term" value="F:helicase activity"/>
    <property type="evidence" value="ECO:0007669"/>
    <property type="project" value="UniProtKB-KW"/>
</dbReference>
<dbReference type="GO" id="GO:0030422">
    <property type="term" value="P:siRNA processing"/>
    <property type="evidence" value="ECO:0007669"/>
    <property type="project" value="TreeGrafter"/>
</dbReference>
<comment type="caution">
    <text evidence="14">The sequence shown here is derived from an EMBL/GenBank/DDBJ whole genome shotgun (WGS) entry which is preliminary data.</text>
</comment>
<evidence type="ECO:0000256" key="4">
    <source>
        <dbReference type="ARBA" id="ARBA00022801"/>
    </source>
</evidence>
<feature type="compositionally biased region" description="Polar residues" evidence="9">
    <location>
        <begin position="1972"/>
        <end position="1983"/>
    </location>
</feature>
<dbReference type="Pfam" id="PF00271">
    <property type="entry name" value="Helicase_C"/>
    <property type="match status" value="1"/>
</dbReference>
<evidence type="ECO:0000256" key="1">
    <source>
        <dbReference type="ARBA" id="ARBA00001946"/>
    </source>
</evidence>
<evidence type="ECO:0000259" key="10">
    <source>
        <dbReference type="PROSITE" id="PS50142"/>
    </source>
</evidence>
<reference evidence="14" key="1">
    <citation type="submission" date="2022-11" db="EMBL/GenBank/DDBJ databases">
        <title>Genome Sequence of Cubamyces cubensis.</title>
        <authorList>
            <person name="Buettner E."/>
        </authorList>
    </citation>
    <scope>NUCLEOTIDE SEQUENCE</scope>
    <source>
        <strain evidence="14">MPL-01</strain>
    </source>
</reference>
<keyword evidence="5" id="KW-0347">Helicase</keyword>
<evidence type="ECO:0000256" key="9">
    <source>
        <dbReference type="SAM" id="MobiDB-lite"/>
    </source>
</evidence>
<evidence type="ECO:0000256" key="6">
    <source>
        <dbReference type="ARBA" id="ARBA00022840"/>
    </source>
</evidence>
<dbReference type="FunFam" id="3.40.50.300:FF:000628">
    <property type="entry name" value="Endoribonuclease Dicer"/>
    <property type="match status" value="1"/>
</dbReference>
<dbReference type="SUPFAM" id="SSF52540">
    <property type="entry name" value="P-loop containing nucleoside triphosphate hydrolases"/>
    <property type="match status" value="1"/>
</dbReference>
<dbReference type="InterPro" id="IPR011545">
    <property type="entry name" value="DEAD/DEAH_box_helicase_dom"/>
</dbReference>
<feature type="region of interest" description="Disordered" evidence="9">
    <location>
        <begin position="1435"/>
        <end position="1457"/>
    </location>
</feature>
<dbReference type="CDD" id="cd00593">
    <property type="entry name" value="RIBOc"/>
    <property type="match status" value="2"/>
</dbReference>